<gene>
    <name evidence="9" type="ORF">NAEGRDRAFT_71976</name>
</gene>
<dbReference type="PROSITE" id="PS00022">
    <property type="entry name" value="EGF_1"/>
    <property type="match status" value="1"/>
</dbReference>
<feature type="signal peptide" evidence="6">
    <location>
        <begin position="1"/>
        <end position="22"/>
    </location>
</feature>
<keyword evidence="5" id="KW-1015">Disulfide bond</keyword>
<keyword evidence="2" id="KW-0547">Nucleotide-binding</keyword>
<evidence type="ECO:0000313" key="10">
    <source>
        <dbReference type="Proteomes" id="UP000006671"/>
    </source>
</evidence>
<dbReference type="SUPFAM" id="SSF101898">
    <property type="entry name" value="NHL repeat"/>
    <property type="match status" value="2"/>
</dbReference>
<keyword evidence="5" id="KW-0245">EGF-like domain</keyword>
<protein>
    <submittedName>
        <fullName evidence="9">Predicted protein</fullName>
    </submittedName>
</protein>
<keyword evidence="6" id="KW-0732">Signal</keyword>
<accession>D2VSK9</accession>
<keyword evidence="3" id="KW-0418">Kinase</keyword>
<dbReference type="VEuPathDB" id="AmoebaDB:NAEGRDRAFT_71976"/>
<dbReference type="KEGG" id="ngr:NAEGRDRAFT_71976"/>
<dbReference type="GO" id="GO:0004674">
    <property type="term" value="F:protein serine/threonine kinase activity"/>
    <property type="evidence" value="ECO:0007669"/>
    <property type="project" value="TreeGrafter"/>
</dbReference>
<dbReference type="GeneID" id="8857007"/>
<organism evidence="10">
    <name type="scientific">Naegleria gruberi</name>
    <name type="common">Amoeba</name>
    <dbReference type="NCBI Taxonomy" id="5762"/>
    <lineage>
        <taxon>Eukaryota</taxon>
        <taxon>Discoba</taxon>
        <taxon>Heterolobosea</taxon>
        <taxon>Tetramitia</taxon>
        <taxon>Eutetramitia</taxon>
        <taxon>Vahlkampfiidae</taxon>
        <taxon>Naegleria</taxon>
    </lineage>
</organism>
<dbReference type="eggNOG" id="KOG0589">
    <property type="taxonomic scope" value="Eukaryota"/>
</dbReference>
<dbReference type="InterPro" id="IPR008271">
    <property type="entry name" value="Ser/Thr_kinase_AS"/>
</dbReference>
<proteinExistence type="predicted"/>
<dbReference type="OrthoDB" id="4062651at2759"/>
<feature type="domain" description="EGF-like" evidence="8">
    <location>
        <begin position="1018"/>
        <end position="1052"/>
    </location>
</feature>
<comment type="caution">
    <text evidence="5">Lacks conserved residue(s) required for the propagation of feature annotation.</text>
</comment>
<dbReference type="Pfam" id="PF00069">
    <property type="entry name" value="Pkinase"/>
    <property type="match status" value="1"/>
</dbReference>
<dbReference type="InterPro" id="IPR011009">
    <property type="entry name" value="Kinase-like_dom_sf"/>
</dbReference>
<reference evidence="9 10" key="1">
    <citation type="journal article" date="2010" name="Cell">
        <title>The genome of Naegleria gruberi illuminates early eukaryotic versatility.</title>
        <authorList>
            <person name="Fritz-Laylin L.K."/>
            <person name="Prochnik S.E."/>
            <person name="Ginger M.L."/>
            <person name="Dacks J.B."/>
            <person name="Carpenter M.L."/>
            <person name="Field M.C."/>
            <person name="Kuo A."/>
            <person name="Paredez A."/>
            <person name="Chapman J."/>
            <person name="Pham J."/>
            <person name="Shu S."/>
            <person name="Neupane R."/>
            <person name="Cipriano M."/>
            <person name="Mancuso J."/>
            <person name="Tu H."/>
            <person name="Salamov A."/>
            <person name="Lindquist E."/>
            <person name="Shapiro H."/>
            <person name="Lucas S."/>
            <person name="Grigoriev I.V."/>
            <person name="Cande W.Z."/>
            <person name="Fulton C."/>
            <person name="Rokhsar D.S."/>
            <person name="Dawson S.C."/>
        </authorList>
    </citation>
    <scope>NUCLEOTIDE SEQUENCE [LARGE SCALE GENOMIC DNA]</scope>
    <source>
        <strain evidence="9 10">NEG-M</strain>
    </source>
</reference>
<dbReference type="Gene3D" id="3.30.200.20">
    <property type="entry name" value="Phosphorylase Kinase, domain 1"/>
    <property type="match status" value="1"/>
</dbReference>
<dbReference type="PROSITE" id="PS00108">
    <property type="entry name" value="PROTEIN_KINASE_ST"/>
    <property type="match status" value="1"/>
</dbReference>
<feature type="chain" id="PRO_5003038789" evidence="6">
    <location>
        <begin position="23"/>
        <end position="1380"/>
    </location>
</feature>
<evidence type="ECO:0000256" key="6">
    <source>
        <dbReference type="SAM" id="SignalP"/>
    </source>
</evidence>
<evidence type="ECO:0000256" key="1">
    <source>
        <dbReference type="ARBA" id="ARBA00022679"/>
    </source>
</evidence>
<dbReference type="SUPFAM" id="SSF56112">
    <property type="entry name" value="Protein kinase-like (PK-like)"/>
    <property type="match status" value="1"/>
</dbReference>
<dbReference type="SMART" id="SM00220">
    <property type="entry name" value="S_TKc"/>
    <property type="match status" value="1"/>
</dbReference>
<dbReference type="InterPro" id="IPR000719">
    <property type="entry name" value="Prot_kinase_dom"/>
</dbReference>
<dbReference type="Gene3D" id="2.10.25.10">
    <property type="entry name" value="Laminin"/>
    <property type="match status" value="1"/>
</dbReference>
<dbReference type="InterPro" id="IPR000742">
    <property type="entry name" value="EGF"/>
</dbReference>
<dbReference type="InterPro" id="IPR011042">
    <property type="entry name" value="6-blade_b-propeller_TolB-like"/>
</dbReference>
<dbReference type="CDD" id="cd05819">
    <property type="entry name" value="NHL"/>
    <property type="match status" value="1"/>
</dbReference>
<dbReference type="RefSeq" id="XP_002672884.1">
    <property type="nucleotide sequence ID" value="XM_002672838.1"/>
</dbReference>
<keyword evidence="4" id="KW-0067">ATP-binding</keyword>
<dbReference type="GO" id="GO:0005524">
    <property type="term" value="F:ATP binding"/>
    <property type="evidence" value="ECO:0007669"/>
    <property type="project" value="UniProtKB-KW"/>
</dbReference>
<evidence type="ECO:0000256" key="4">
    <source>
        <dbReference type="ARBA" id="ARBA00022840"/>
    </source>
</evidence>
<dbReference type="PROSITE" id="PS50026">
    <property type="entry name" value="EGF_3"/>
    <property type="match status" value="1"/>
</dbReference>
<dbReference type="Proteomes" id="UP000006671">
    <property type="component" value="Unassembled WGS sequence"/>
</dbReference>
<dbReference type="PROSITE" id="PS01186">
    <property type="entry name" value="EGF_2"/>
    <property type="match status" value="1"/>
</dbReference>
<dbReference type="PANTHER" id="PTHR43671">
    <property type="entry name" value="SERINE/THREONINE-PROTEIN KINASE NEK"/>
    <property type="match status" value="1"/>
</dbReference>
<dbReference type="InterPro" id="IPR011047">
    <property type="entry name" value="Quinoprotein_ADH-like_sf"/>
</dbReference>
<name>D2VSK9_NAEGR</name>
<dbReference type="Gene3D" id="1.10.510.10">
    <property type="entry name" value="Transferase(Phosphotransferase) domain 1"/>
    <property type="match status" value="1"/>
</dbReference>
<evidence type="ECO:0000256" key="5">
    <source>
        <dbReference type="PROSITE-ProRule" id="PRU00076"/>
    </source>
</evidence>
<keyword evidence="1" id="KW-0808">Transferase</keyword>
<dbReference type="InterPro" id="IPR050660">
    <property type="entry name" value="NEK_Ser/Thr_kinase"/>
</dbReference>
<dbReference type="Gene3D" id="2.120.10.30">
    <property type="entry name" value="TolB, C-terminal domain"/>
    <property type="match status" value="4"/>
</dbReference>
<dbReference type="SUPFAM" id="SSF50998">
    <property type="entry name" value="Quinoprotein alcohol dehydrogenase-like"/>
    <property type="match status" value="1"/>
</dbReference>
<dbReference type="PANTHER" id="PTHR43671:SF85">
    <property type="entry name" value="KINASE, PUTATIVE-RELATED"/>
    <property type="match status" value="1"/>
</dbReference>
<evidence type="ECO:0000256" key="2">
    <source>
        <dbReference type="ARBA" id="ARBA00022741"/>
    </source>
</evidence>
<evidence type="ECO:0000259" key="8">
    <source>
        <dbReference type="PROSITE" id="PS50026"/>
    </source>
</evidence>
<evidence type="ECO:0000259" key="7">
    <source>
        <dbReference type="PROSITE" id="PS50011"/>
    </source>
</evidence>
<dbReference type="SUPFAM" id="SSF63825">
    <property type="entry name" value="YWTD domain"/>
    <property type="match status" value="1"/>
</dbReference>
<evidence type="ECO:0000256" key="3">
    <source>
        <dbReference type="ARBA" id="ARBA00022777"/>
    </source>
</evidence>
<feature type="disulfide bond" evidence="5">
    <location>
        <begin position="1042"/>
        <end position="1051"/>
    </location>
</feature>
<keyword evidence="10" id="KW-1185">Reference proteome</keyword>
<dbReference type="EMBL" id="GG738894">
    <property type="protein sequence ID" value="EFC40140.1"/>
    <property type="molecule type" value="Genomic_DNA"/>
</dbReference>
<sequence length="1380" mass="153508">MHNISISYWCVVILLFICFAQPFLLQRSCVVVAEEYQLHSLTGHKGNGQDFDRTFSAKHAFLAEPCGICFGLNDEIYISDCVRNYIFKIFPNESMIVFGGLGSTGFNQDGYDVKQTLFDSPSSLSVAPNGDLYIADTNNDKIRVVSAETRLVSSLPFTFKHPLGVFASSNNMLYIADTGNNMIKKYDISQKVLTTIAGGTGYLDGSYDNVDGNSIILHSPKNIHVVSSGKDDTVYFTDEERLKLIDSNGKYRVIAIPELKSNLYGIAVTSANEIWTSSDRQHFIQMNSIGSSQPSTIIGEKDSFGYEGDNLIDSFSSVRFYEPRSLIVKDSIILVIDRYNNCVRKIDTQKKTVSTFSGGLINHSYGEDIPRFEVSPLNTLYRPFTYKNELYFIEQNYIIRKVSNNDGLIKTIFGSGIQLRTENSPTRVFRYIASVFCFPNGDLVITSSNEFYILNLETFTMQKITNVGPKTILSISAIVGIGNSFKNSTIYFSNEGTIYKYQNESVQDSMPTGLVPSNLAILNNDLYFSTSGYLVKVNWNETTTLIAVPRGVNRISQDSKTGKIYLSNTYRLYEANVSNFRVEKVAGVDPFEYSVGNSIDFFGYSGENVNANQSVISVSFIHADNDNVYLSTASSYIRVIYNGVVRTVVGSSPFSKKTGRTLYSFCRDPINEIIYMLDNNVLKKYDEKTGEVTSLLPAVEVISSNSLVQTSASPFLAIKPKTDTKMIFSTFDNMIYFSDYCRILQIDPKTLKYQKVAGSMCGDVIPDIPAIQSPLPTNPPKGLSVNPVNGDLYISYADFFGKLEKTSGMIRALFRSFPFSPIEPSDGHVGNSTFIGTISTSYAISDQTIYFSTNTKIRVLELAQNGSYYLRTIVGDGNGGYSGDNLPALSSSVQNPKAFHVKKNGDIVFVDEGNYLIRKFVKATGLLKNIAGKPRQMTGYYSGELKGLDTIFINLGYSFSFNEKTEETIFSEHSVIDTFLIRKLSPICEGGARFNSFNNTCDCLSGFYGEKCQAITCNGTISSDATSCNGKGTCVELDVCECLNGFEGQYCEKSIDKLATDQSTILIVSIVIPILGKSKEINEIATANIVEMSEFPSSSIIISSSLGSDMSEKEDILSRYINMIRVGQGAFGSVFKVTDTKSGNKVKAIKIVRFESFTDLNTIMKEASQLSNINHPNILRVNDYFITNDNLLCIDMDYYENGDLTRFTKKEICSEDIIRKIMKQMLSALNYVHSELSIIHRDIKPSNIFIRKLSGNDIEVVLADFGLAKKYQEMKGQSYAGTPLFMSPEIALGSSYSFNTDIFSLGVSIYQIMTKDETIPIGNLLMGNQLANAEAILTQQMKQNTSYSNELIEIVMKMLDKNQETRSSAVQLLQMPYFKH</sequence>
<evidence type="ECO:0000313" key="9">
    <source>
        <dbReference type="EMBL" id="EFC40140.1"/>
    </source>
</evidence>
<dbReference type="PROSITE" id="PS50011">
    <property type="entry name" value="PROTEIN_KINASE_DOM"/>
    <property type="match status" value="1"/>
</dbReference>
<feature type="domain" description="Protein kinase" evidence="7">
    <location>
        <begin position="1120"/>
        <end position="1378"/>
    </location>
</feature>
<dbReference type="InParanoid" id="D2VSK9"/>